<comment type="caution">
    <text evidence="2">The sequence shown here is derived from an EMBL/GenBank/DDBJ whole genome shotgun (WGS) entry which is preliminary data.</text>
</comment>
<protein>
    <recommendedName>
        <fullName evidence="4">PH domain-containing protein</fullName>
    </recommendedName>
</protein>
<evidence type="ECO:0000313" key="2">
    <source>
        <dbReference type="EMBL" id="CAF1006054.1"/>
    </source>
</evidence>
<name>A0A814H7K8_9BILA</name>
<dbReference type="EMBL" id="CAJNOC010004003">
    <property type="protein sequence ID" value="CAF1006054.1"/>
    <property type="molecule type" value="Genomic_DNA"/>
</dbReference>
<dbReference type="AlphaFoldDB" id="A0A814H7K8"/>
<organism evidence="2 3">
    <name type="scientific">Brachionus calyciflorus</name>
    <dbReference type="NCBI Taxonomy" id="104777"/>
    <lineage>
        <taxon>Eukaryota</taxon>
        <taxon>Metazoa</taxon>
        <taxon>Spiralia</taxon>
        <taxon>Gnathifera</taxon>
        <taxon>Rotifera</taxon>
        <taxon>Eurotatoria</taxon>
        <taxon>Monogononta</taxon>
        <taxon>Pseudotrocha</taxon>
        <taxon>Ploima</taxon>
        <taxon>Brachionidae</taxon>
        <taxon>Brachionus</taxon>
    </lineage>
</organism>
<dbReference type="Proteomes" id="UP000663879">
    <property type="component" value="Unassembled WGS sequence"/>
</dbReference>
<gene>
    <name evidence="2" type="ORF">OXX778_LOCUS16655</name>
</gene>
<dbReference type="OrthoDB" id="337660at2759"/>
<feature type="compositionally biased region" description="Low complexity" evidence="1">
    <location>
        <begin position="66"/>
        <end position="114"/>
    </location>
</feature>
<feature type="region of interest" description="Disordered" evidence="1">
    <location>
        <begin position="66"/>
        <end position="115"/>
    </location>
</feature>
<evidence type="ECO:0008006" key="4">
    <source>
        <dbReference type="Google" id="ProtNLM"/>
    </source>
</evidence>
<keyword evidence="3" id="KW-1185">Reference proteome</keyword>
<evidence type="ECO:0000313" key="3">
    <source>
        <dbReference type="Proteomes" id="UP000663879"/>
    </source>
</evidence>
<sequence length="352" mass="40315">MEDLTTYSMSQIEQNNEENIINLEDLHDDTVLPQQLIDLLNKQSFNGTIVDDLLSVNNNNNNLVVKNDQKENSSNGSISSLDSLNCDPNNNNLTNTTNKSNTTSLSSLTSGNTNQENETLIHDDENYDQFDVDQKPQKLQTNSTIKRTHLINLIYELYDLSHHQKSTENSSLELFQIPKILVESFMEKLPPGKNLKNSILLAWKRRYFKLNSIGELHIHDIETKTGLIKERPDEIYKLMGGKVDFDHQSKIISLDDGRGSYMVFRCCSDCEDPELYSKWKQEIEQQIIDRSESLWVKPNKPLTLNNRIINTNRNVLIIDIGTCSIRAGLYDPEPKLPKLFVPTVCSKDVNQK</sequence>
<proteinExistence type="predicted"/>
<evidence type="ECO:0000256" key="1">
    <source>
        <dbReference type="SAM" id="MobiDB-lite"/>
    </source>
</evidence>
<accession>A0A814H7K8</accession>
<reference evidence="2" key="1">
    <citation type="submission" date="2021-02" db="EMBL/GenBank/DDBJ databases">
        <authorList>
            <person name="Nowell W R."/>
        </authorList>
    </citation>
    <scope>NUCLEOTIDE SEQUENCE</scope>
    <source>
        <strain evidence="2">Ploen Becks lab</strain>
    </source>
</reference>